<proteinExistence type="predicted"/>
<comment type="caution">
    <text evidence="2">The sequence shown here is derived from an EMBL/GenBank/DDBJ whole genome shotgun (WGS) entry which is preliminary data.</text>
</comment>
<evidence type="ECO:0000313" key="3">
    <source>
        <dbReference type="Proteomes" id="UP000620596"/>
    </source>
</evidence>
<dbReference type="Pfam" id="PF22818">
    <property type="entry name" value="ApeI-like"/>
    <property type="match status" value="1"/>
</dbReference>
<dbReference type="InterPro" id="IPR054545">
    <property type="entry name" value="ApeI-like"/>
</dbReference>
<evidence type="ECO:0000313" key="2">
    <source>
        <dbReference type="EMBL" id="GGA87087.1"/>
    </source>
</evidence>
<dbReference type="AlphaFoldDB" id="A0A916S6L5"/>
<protein>
    <recommendedName>
        <fullName evidence="1">ApeI dehydratase-like domain-containing protein</fullName>
    </recommendedName>
</protein>
<dbReference type="EMBL" id="BMIG01000001">
    <property type="protein sequence ID" value="GGA87087.1"/>
    <property type="molecule type" value="Genomic_DNA"/>
</dbReference>
<evidence type="ECO:0000259" key="1">
    <source>
        <dbReference type="Pfam" id="PF22818"/>
    </source>
</evidence>
<name>A0A916S6L5_9BURK</name>
<reference evidence="2" key="1">
    <citation type="journal article" date="2014" name="Int. J. Syst. Evol. Microbiol.">
        <title>Complete genome sequence of Corynebacterium casei LMG S-19264T (=DSM 44701T), isolated from a smear-ripened cheese.</title>
        <authorList>
            <consortium name="US DOE Joint Genome Institute (JGI-PGF)"/>
            <person name="Walter F."/>
            <person name="Albersmeier A."/>
            <person name="Kalinowski J."/>
            <person name="Ruckert C."/>
        </authorList>
    </citation>
    <scope>NUCLEOTIDE SEQUENCE</scope>
    <source>
        <strain evidence="2">CGMCC 1.15322</strain>
    </source>
</reference>
<keyword evidence="3" id="KW-1185">Reference proteome</keyword>
<dbReference type="Gene3D" id="3.10.129.10">
    <property type="entry name" value="Hotdog Thioesterase"/>
    <property type="match status" value="1"/>
</dbReference>
<dbReference type="SUPFAM" id="SSF54637">
    <property type="entry name" value="Thioesterase/thiol ester dehydrase-isomerase"/>
    <property type="match status" value="1"/>
</dbReference>
<accession>A0A916S6L5</accession>
<reference evidence="2" key="2">
    <citation type="submission" date="2020-09" db="EMBL/GenBank/DDBJ databases">
        <authorList>
            <person name="Sun Q."/>
            <person name="Zhou Y."/>
        </authorList>
    </citation>
    <scope>NUCLEOTIDE SEQUENCE</scope>
    <source>
        <strain evidence="2">CGMCC 1.15322</strain>
    </source>
</reference>
<organism evidence="2 3">
    <name type="scientific">Polaromonas eurypsychrophila</name>
    <dbReference type="NCBI Taxonomy" id="1614635"/>
    <lineage>
        <taxon>Bacteria</taxon>
        <taxon>Pseudomonadati</taxon>
        <taxon>Pseudomonadota</taxon>
        <taxon>Betaproteobacteria</taxon>
        <taxon>Burkholderiales</taxon>
        <taxon>Comamonadaceae</taxon>
        <taxon>Polaromonas</taxon>
    </lineage>
</organism>
<feature type="domain" description="ApeI dehydratase-like" evidence="1">
    <location>
        <begin position="4"/>
        <end position="96"/>
    </location>
</feature>
<sequence>MQGEIRLSFAASHPAFADHFPGRPIVPGVLLLDAAIHAIVQARDGTAGGSAIGQVSSAKFLSPVTPDESLTLSWRDTGQGQIRFDIAGSDRQVATGVLGWAPP</sequence>
<dbReference type="InterPro" id="IPR029069">
    <property type="entry name" value="HotDog_dom_sf"/>
</dbReference>
<gene>
    <name evidence="2" type="ORF">GCM10011496_04700</name>
</gene>
<dbReference type="Proteomes" id="UP000620596">
    <property type="component" value="Unassembled WGS sequence"/>
</dbReference>
<dbReference type="GO" id="GO:0016829">
    <property type="term" value="F:lyase activity"/>
    <property type="evidence" value="ECO:0007669"/>
    <property type="project" value="UniProtKB-KW"/>
</dbReference>